<dbReference type="InterPro" id="IPR005511">
    <property type="entry name" value="SMP-30"/>
</dbReference>
<comment type="cofactor">
    <cofactor evidence="3">
        <name>Zn(2+)</name>
        <dbReference type="ChEBI" id="CHEBI:29105"/>
    </cofactor>
    <text evidence="3">Binds 1 divalent metal cation per subunit.</text>
</comment>
<name>A0A813F6I9_POLGL</name>
<sequence>MSAQRPLLFPTLLGFCKRLLLLSLLLLLFLFLFLLLYTFKNNNKKMSAEVVGPTLAAQLVVDAKAHLGEAPFWDSRRGELLWLDILGAQVFQYNPSKGTNAVQDLSSHTAHVTTIAPVEGTDSAVVLGTSEGFLLLDLEDASVQAHAANGSLHGKHTRMNDGKCDPQGRLWIGSIAREGPDGADIVPGGAALYVLDGWASMPTKVLEGVSVSNGITWSKDGQTMYYTDSPTFGVDAFAFDGAAATHSQLATQRRRCIDVCAGFPPVPDGCALDADGKLWVACFGAGQVRRYDPTTGTLLATVLLPAEAGLETTACAFGGPDLDELYVTTAHEFWSEEKLAQMPLAGGLFRVPREELAKLGSPIRGLPMHTFKR</sequence>
<feature type="binding site" evidence="3">
    <location>
        <position position="160"/>
    </location>
    <ligand>
        <name>substrate</name>
    </ligand>
</feature>
<keyword evidence="3" id="KW-0862">Zinc</keyword>
<proteinExistence type="inferred from homology"/>
<dbReference type="GO" id="GO:0004341">
    <property type="term" value="F:gluconolactonase activity"/>
    <property type="evidence" value="ECO:0007669"/>
    <property type="project" value="TreeGrafter"/>
</dbReference>
<dbReference type="GO" id="GO:0019853">
    <property type="term" value="P:L-ascorbic acid biosynthetic process"/>
    <property type="evidence" value="ECO:0007669"/>
    <property type="project" value="TreeGrafter"/>
</dbReference>
<comment type="caution">
    <text evidence="6">The sequence shown here is derived from an EMBL/GenBank/DDBJ whole genome shotgun (WGS) entry which is preliminary data.</text>
</comment>
<dbReference type="PANTHER" id="PTHR10907">
    <property type="entry name" value="REGUCALCIN"/>
    <property type="match status" value="1"/>
</dbReference>
<dbReference type="EMBL" id="CAJNNV010022940">
    <property type="protein sequence ID" value="CAE8608409.1"/>
    <property type="molecule type" value="Genomic_DNA"/>
</dbReference>
<dbReference type="InterPro" id="IPR013658">
    <property type="entry name" value="SGL"/>
</dbReference>
<dbReference type="PRINTS" id="PR01790">
    <property type="entry name" value="SMP30FAMILY"/>
</dbReference>
<feature type="binding site" evidence="3">
    <location>
        <position position="178"/>
    </location>
    <ligand>
        <name>substrate</name>
    </ligand>
</feature>
<keyword evidence="3" id="KW-0479">Metal-binding</keyword>
<feature type="binding site" evidence="3">
    <location>
        <position position="158"/>
    </location>
    <ligand>
        <name>substrate</name>
    </ligand>
</feature>
<dbReference type="Gene3D" id="2.120.10.30">
    <property type="entry name" value="TolB, C-terminal domain"/>
    <property type="match status" value="1"/>
</dbReference>
<feature type="binding site" evidence="3">
    <location>
        <position position="268"/>
    </location>
    <ligand>
        <name>a divalent metal cation</name>
        <dbReference type="ChEBI" id="CHEBI:60240"/>
    </ligand>
</feature>
<feature type="binding site" evidence="3">
    <location>
        <position position="213"/>
    </location>
    <ligand>
        <name>a divalent metal cation</name>
        <dbReference type="ChEBI" id="CHEBI:60240"/>
    </ligand>
</feature>
<dbReference type="AlphaFoldDB" id="A0A813F6I9"/>
<evidence type="ECO:0000259" key="5">
    <source>
        <dbReference type="Pfam" id="PF08450"/>
    </source>
</evidence>
<keyword evidence="4" id="KW-0472">Membrane</keyword>
<feature type="domain" description="SMP-30/Gluconolactonase/LRE-like region" evidence="5">
    <location>
        <begin position="67"/>
        <end position="331"/>
    </location>
</feature>
<feature type="transmembrane region" description="Helical" evidence="4">
    <location>
        <begin position="20"/>
        <end position="39"/>
    </location>
</feature>
<keyword evidence="4" id="KW-0812">Transmembrane</keyword>
<dbReference type="SUPFAM" id="SSF63829">
    <property type="entry name" value="Calcium-dependent phosphotriesterase"/>
    <property type="match status" value="1"/>
</dbReference>
<evidence type="ECO:0000313" key="7">
    <source>
        <dbReference type="Proteomes" id="UP000654075"/>
    </source>
</evidence>
<accession>A0A813F6I9</accession>
<gene>
    <name evidence="6" type="ORF">PGLA1383_LOCUS26271</name>
</gene>
<dbReference type="OrthoDB" id="423498at2759"/>
<dbReference type="Proteomes" id="UP000654075">
    <property type="component" value="Unassembled WGS sequence"/>
</dbReference>
<feature type="active site" description="Proton donor/acceptor" evidence="2">
    <location>
        <position position="268"/>
    </location>
</feature>
<organism evidence="6 7">
    <name type="scientific">Polarella glacialis</name>
    <name type="common">Dinoflagellate</name>
    <dbReference type="NCBI Taxonomy" id="89957"/>
    <lineage>
        <taxon>Eukaryota</taxon>
        <taxon>Sar</taxon>
        <taxon>Alveolata</taxon>
        <taxon>Dinophyceae</taxon>
        <taxon>Suessiales</taxon>
        <taxon>Suessiaceae</taxon>
        <taxon>Polarella</taxon>
    </lineage>
</organism>
<evidence type="ECO:0000313" key="6">
    <source>
        <dbReference type="EMBL" id="CAE8608409.1"/>
    </source>
</evidence>
<dbReference type="GO" id="GO:0005509">
    <property type="term" value="F:calcium ion binding"/>
    <property type="evidence" value="ECO:0007669"/>
    <property type="project" value="TreeGrafter"/>
</dbReference>
<keyword evidence="7" id="KW-1185">Reference proteome</keyword>
<feature type="binding site" evidence="3">
    <location>
        <position position="69"/>
    </location>
    <ligand>
        <name>a divalent metal cation</name>
        <dbReference type="ChEBI" id="CHEBI:60240"/>
    </ligand>
</feature>
<keyword evidence="4" id="KW-1133">Transmembrane helix</keyword>
<evidence type="ECO:0000256" key="2">
    <source>
        <dbReference type="PIRSR" id="PIRSR605511-1"/>
    </source>
</evidence>
<comment type="similarity">
    <text evidence="1">Belongs to the SMP-30/CGR1 family.</text>
</comment>
<evidence type="ECO:0000256" key="3">
    <source>
        <dbReference type="PIRSR" id="PIRSR605511-2"/>
    </source>
</evidence>
<dbReference type="OMA" id="YHAVWGS"/>
<protein>
    <recommendedName>
        <fullName evidence="5">SMP-30/Gluconolactonase/LRE-like region domain-containing protein</fullName>
    </recommendedName>
</protein>
<reference evidence="6" key="1">
    <citation type="submission" date="2021-02" db="EMBL/GenBank/DDBJ databases">
        <authorList>
            <person name="Dougan E. K."/>
            <person name="Rhodes N."/>
            <person name="Thang M."/>
            <person name="Chan C."/>
        </authorList>
    </citation>
    <scope>NUCLEOTIDE SEQUENCE</scope>
</reference>
<evidence type="ECO:0000256" key="4">
    <source>
        <dbReference type="SAM" id="Phobius"/>
    </source>
</evidence>
<dbReference type="InterPro" id="IPR011042">
    <property type="entry name" value="6-blade_b-propeller_TolB-like"/>
</dbReference>
<dbReference type="Pfam" id="PF08450">
    <property type="entry name" value="SGL"/>
    <property type="match status" value="1"/>
</dbReference>
<evidence type="ECO:0000256" key="1">
    <source>
        <dbReference type="ARBA" id="ARBA00008853"/>
    </source>
</evidence>
<dbReference type="PANTHER" id="PTHR10907:SF47">
    <property type="entry name" value="REGUCALCIN"/>
    <property type="match status" value="1"/>
</dbReference>